<dbReference type="EMBL" id="FOFR01000004">
    <property type="protein sequence ID" value="SEQ66239.1"/>
    <property type="molecule type" value="Genomic_DNA"/>
</dbReference>
<evidence type="ECO:0000256" key="2">
    <source>
        <dbReference type="ARBA" id="ARBA00022553"/>
    </source>
</evidence>
<dbReference type="SMART" id="SM00827">
    <property type="entry name" value="PKS_AT"/>
    <property type="match status" value="1"/>
</dbReference>
<dbReference type="Pfam" id="PF00698">
    <property type="entry name" value="Acyl_transf_1"/>
    <property type="match status" value="1"/>
</dbReference>
<sequence>MSGLEGREGVSFAALEPSLEELVDVALMFPGQGSQYPRMAASLYGTDAVFTSVVDEVFELFGEVGSAACEDWLSGADVDHVSRAQPLLFAVDYALGRTVLSWGVEPVALIGHSAGEVVAATLAGVFSLEEAVSLVRDRVLSAVPIPSGGMLAVAAAEADLVPYLEGDVAIAAVNSARQTMLAGPDEPLARVRARLEADEYVVVTVPASTPFHSPAMQPAVDEALASWSAAPVAPSMPVYSGYTGKLMTAEDALSPRFWTRQLTDAVYFGPALNELVAMYDVLLVEAGPGQTLTSFARRTKAVRSGASQVLPLLDAADSVETARARLA</sequence>
<reference evidence="5" key="1">
    <citation type="submission" date="2016-10" db="EMBL/GenBank/DDBJ databases">
        <authorList>
            <person name="Varghese N."/>
            <person name="Submissions S."/>
        </authorList>
    </citation>
    <scope>NUCLEOTIDE SEQUENCE [LARGE SCALE GENOMIC DNA]</scope>
    <source>
        <strain evidence="5">CGMCC 4.3525</strain>
    </source>
</reference>
<evidence type="ECO:0000259" key="3">
    <source>
        <dbReference type="SMART" id="SM00827"/>
    </source>
</evidence>
<gene>
    <name evidence="4" type="ORF">SAMN05216188_104217</name>
</gene>
<keyword evidence="4" id="KW-0808">Transferase</keyword>
<dbReference type="PANTHER" id="PTHR43775:SF37">
    <property type="entry name" value="SI:DKEY-61P9.11"/>
    <property type="match status" value="1"/>
</dbReference>
<organism evidence="4 5">
    <name type="scientific">Lentzea xinjiangensis</name>
    <dbReference type="NCBI Taxonomy" id="402600"/>
    <lineage>
        <taxon>Bacteria</taxon>
        <taxon>Bacillati</taxon>
        <taxon>Actinomycetota</taxon>
        <taxon>Actinomycetes</taxon>
        <taxon>Pseudonocardiales</taxon>
        <taxon>Pseudonocardiaceae</taxon>
        <taxon>Lentzea</taxon>
    </lineage>
</organism>
<dbReference type="AlphaFoldDB" id="A0A1H9HV61"/>
<dbReference type="GO" id="GO:0006633">
    <property type="term" value="P:fatty acid biosynthetic process"/>
    <property type="evidence" value="ECO:0007669"/>
    <property type="project" value="TreeGrafter"/>
</dbReference>
<evidence type="ECO:0000313" key="4">
    <source>
        <dbReference type="EMBL" id="SEQ66239.1"/>
    </source>
</evidence>
<keyword evidence="1" id="KW-0596">Phosphopantetheine</keyword>
<protein>
    <submittedName>
        <fullName evidence="4">Acyl transferase domain-containing protein</fullName>
    </submittedName>
</protein>
<proteinExistence type="predicted"/>
<name>A0A1H9HV61_9PSEU</name>
<evidence type="ECO:0000256" key="1">
    <source>
        <dbReference type="ARBA" id="ARBA00022450"/>
    </source>
</evidence>
<dbReference type="PANTHER" id="PTHR43775">
    <property type="entry name" value="FATTY ACID SYNTHASE"/>
    <property type="match status" value="1"/>
</dbReference>
<accession>A0A1H9HV61</accession>
<dbReference type="Gene3D" id="3.40.366.10">
    <property type="entry name" value="Malonyl-Coenzyme A Acyl Carrier Protein, domain 2"/>
    <property type="match status" value="1"/>
</dbReference>
<dbReference type="InterPro" id="IPR016035">
    <property type="entry name" value="Acyl_Trfase/lysoPLipase"/>
</dbReference>
<dbReference type="SUPFAM" id="SSF52151">
    <property type="entry name" value="FabD/lysophospholipase-like"/>
    <property type="match status" value="1"/>
</dbReference>
<evidence type="ECO:0000313" key="5">
    <source>
        <dbReference type="Proteomes" id="UP000199352"/>
    </source>
</evidence>
<dbReference type="InterPro" id="IPR014043">
    <property type="entry name" value="Acyl_transferase_dom"/>
</dbReference>
<dbReference type="InterPro" id="IPR016036">
    <property type="entry name" value="Malonyl_transacylase_ACP-bd"/>
</dbReference>
<dbReference type="InterPro" id="IPR050091">
    <property type="entry name" value="PKS_NRPS_Biosynth_Enz"/>
</dbReference>
<keyword evidence="5" id="KW-1185">Reference proteome</keyword>
<dbReference type="STRING" id="402600.SAMN05216188_104217"/>
<dbReference type="Gene3D" id="3.30.70.250">
    <property type="entry name" value="Malonyl-CoA ACP transacylase, ACP-binding"/>
    <property type="match status" value="1"/>
</dbReference>
<dbReference type="Proteomes" id="UP000199352">
    <property type="component" value="Unassembled WGS sequence"/>
</dbReference>
<feature type="domain" description="Malonyl-CoA:ACP transacylase (MAT)" evidence="3">
    <location>
        <begin position="28"/>
        <end position="317"/>
    </location>
</feature>
<dbReference type="SUPFAM" id="SSF55048">
    <property type="entry name" value="Probable ACP-binding domain of malonyl-CoA ACP transacylase"/>
    <property type="match status" value="1"/>
</dbReference>
<dbReference type="OrthoDB" id="4726421at2"/>
<keyword evidence="2" id="KW-0597">Phosphoprotein</keyword>
<dbReference type="GO" id="GO:0004312">
    <property type="term" value="F:fatty acid synthase activity"/>
    <property type="evidence" value="ECO:0007669"/>
    <property type="project" value="TreeGrafter"/>
</dbReference>
<dbReference type="InterPro" id="IPR001227">
    <property type="entry name" value="Ac_transferase_dom_sf"/>
</dbReference>